<dbReference type="AlphaFoldDB" id="A0A9D4WUW6"/>
<evidence type="ECO:0000313" key="3">
    <source>
        <dbReference type="Proteomes" id="UP001058974"/>
    </source>
</evidence>
<dbReference type="Pfam" id="PF24924">
    <property type="entry name" value="DUF7745"/>
    <property type="match status" value="1"/>
</dbReference>
<dbReference type="EMBL" id="JAMSHJ010000005">
    <property type="protein sequence ID" value="KAI5409559.1"/>
    <property type="molecule type" value="Genomic_DNA"/>
</dbReference>
<sequence length="317" mass="36935">METNKRTTFYIKETMPDLQSLKVLQGMMSNSIQRKFTLKYGGILDLLRVLVKVEVVTALGQFYDPPLLCLLFQYFLLALTLEEFGLYLYIPKDRKGPYMGMGKKVKPKNLAMTLGMPTEDLLSHYKEDRDIQGIKRSYLEGVARRMDGDERWGSYVDILDLIMLGIILFPNVVNFVDVSAINIFWVVKNLEVDLVPTLLVDVYYTMRIFHNREKGSLRCCIPLSYQWFSSHLYKNIHMIEIKSLCPSMKDQSYDTPNPIPVSIQEVDNLKSTIVRLEQDNESLEHSLYDATYEKNQISYDLQQKDKQLLENMEELHI</sequence>
<comment type="caution">
    <text evidence="2">The sequence shown here is derived from an EMBL/GenBank/DDBJ whole genome shotgun (WGS) entry which is preliminary data.</text>
</comment>
<dbReference type="InterPro" id="IPR056647">
    <property type="entry name" value="DUF7745"/>
</dbReference>
<accession>A0A9D4WUW6</accession>
<gene>
    <name evidence="2" type="ORF">KIW84_055110</name>
</gene>
<name>A0A9D4WUW6_PEA</name>
<dbReference type="Proteomes" id="UP001058974">
    <property type="component" value="Chromosome 5"/>
</dbReference>
<evidence type="ECO:0000313" key="2">
    <source>
        <dbReference type="EMBL" id="KAI5409559.1"/>
    </source>
</evidence>
<reference evidence="2 3" key="1">
    <citation type="journal article" date="2022" name="Nat. Genet.">
        <title>Improved pea reference genome and pan-genome highlight genomic features and evolutionary characteristics.</title>
        <authorList>
            <person name="Yang T."/>
            <person name="Liu R."/>
            <person name="Luo Y."/>
            <person name="Hu S."/>
            <person name="Wang D."/>
            <person name="Wang C."/>
            <person name="Pandey M.K."/>
            <person name="Ge S."/>
            <person name="Xu Q."/>
            <person name="Li N."/>
            <person name="Li G."/>
            <person name="Huang Y."/>
            <person name="Saxena R.K."/>
            <person name="Ji Y."/>
            <person name="Li M."/>
            <person name="Yan X."/>
            <person name="He Y."/>
            <person name="Liu Y."/>
            <person name="Wang X."/>
            <person name="Xiang C."/>
            <person name="Varshney R.K."/>
            <person name="Ding H."/>
            <person name="Gao S."/>
            <person name="Zong X."/>
        </authorList>
    </citation>
    <scope>NUCLEOTIDE SEQUENCE [LARGE SCALE GENOMIC DNA]</scope>
    <source>
        <strain evidence="2 3">cv. Zhongwan 6</strain>
    </source>
</reference>
<dbReference type="PANTHER" id="PTHR48154:SF1">
    <property type="entry name" value="PROTEIN, PUTATIVE-RELATED"/>
    <property type="match status" value="1"/>
</dbReference>
<proteinExistence type="predicted"/>
<keyword evidence="3" id="KW-1185">Reference proteome</keyword>
<protein>
    <recommendedName>
        <fullName evidence="1">DUF7745 domain-containing protein</fullName>
    </recommendedName>
</protein>
<evidence type="ECO:0000259" key="1">
    <source>
        <dbReference type="Pfam" id="PF24924"/>
    </source>
</evidence>
<dbReference type="PANTHER" id="PTHR48154">
    <property type="entry name" value="PROTEIN, PUTATIVE-RELATED"/>
    <property type="match status" value="1"/>
</dbReference>
<feature type="domain" description="DUF7745" evidence="1">
    <location>
        <begin position="21"/>
        <end position="241"/>
    </location>
</feature>
<dbReference type="Gramene" id="Psat05G0511000-T1">
    <property type="protein sequence ID" value="KAI5409559.1"/>
    <property type="gene ID" value="KIW84_055110"/>
</dbReference>
<organism evidence="2 3">
    <name type="scientific">Pisum sativum</name>
    <name type="common">Garden pea</name>
    <name type="synonym">Lathyrus oleraceus</name>
    <dbReference type="NCBI Taxonomy" id="3888"/>
    <lineage>
        <taxon>Eukaryota</taxon>
        <taxon>Viridiplantae</taxon>
        <taxon>Streptophyta</taxon>
        <taxon>Embryophyta</taxon>
        <taxon>Tracheophyta</taxon>
        <taxon>Spermatophyta</taxon>
        <taxon>Magnoliopsida</taxon>
        <taxon>eudicotyledons</taxon>
        <taxon>Gunneridae</taxon>
        <taxon>Pentapetalae</taxon>
        <taxon>rosids</taxon>
        <taxon>fabids</taxon>
        <taxon>Fabales</taxon>
        <taxon>Fabaceae</taxon>
        <taxon>Papilionoideae</taxon>
        <taxon>50 kb inversion clade</taxon>
        <taxon>NPAAA clade</taxon>
        <taxon>Hologalegina</taxon>
        <taxon>IRL clade</taxon>
        <taxon>Fabeae</taxon>
        <taxon>Lathyrus</taxon>
    </lineage>
</organism>